<comment type="function">
    <text evidence="7">Self-assembles to form an icosahedral capsid.</text>
</comment>
<evidence type="ECO:0000256" key="7">
    <source>
        <dbReference type="RuleBase" id="RU361230"/>
    </source>
</evidence>
<reference evidence="9" key="1">
    <citation type="journal article" date="2015" name="J. Virol.">
        <title>Local Virus Extinctions following a Host Population Bottleneck.</title>
        <authorList>
            <person name="Kapusinszky B."/>
            <person name="Mulvaney U."/>
            <person name="Jasinska A.J."/>
            <person name="Deng X."/>
            <person name="Freimer N."/>
            <person name="Delwart E."/>
        </authorList>
    </citation>
    <scope>NUCLEOTIDE SEQUENCE</scope>
    <source>
        <strain evidence="9">VGA00110</strain>
    </source>
</reference>
<dbReference type="GO" id="GO:0039615">
    <property type="term" value="C:T=1 icosahedral viral capsid"/>
    <property type="evidence" value="ECO:0007669"/>
    <property type="project" value="UniProtKB-UniRule"/>
</dbReference>
<dbReference type="EMBL" id="KP296806">
    <property type="protein sequence ID" value="AJP36519.1"/>
    <property type="molecule type" value="Genomic_DNA"/>
</dbReference>
<dbReference type="InterPro" id="IPR004219">
    <property type="entry name" value="TTvirus_Unk"/>
</dbReference>
<evidence type="ECO:0000256" key="2">
    <source>
        <dbReference type="ARBA" id="ARBA00006131"/>
    </source>
</evidence>
<feature type="region of interest" description="Disordered" evidence="8">
    <location>
        <begin position="629"/>
        <end position="691"/>
    </location>
</feature>
<comment type="similarity">
    <text evidence="2 7">Belongs to the anelloviridae capsid protein family.</text>
</comment>
<feature type="non-terminal residue" evidence="9">
    <location>
        <position position="716"/>
    </location>
</feature>
<evidence type="ECO:0000256" key="3">
    <source>
        <dbReference type="ARBA" id="ARBA00018091"/>
    </source>
</evidence>
<evidence type="ECO:0000256" key="1">
    <source>
        <dbReference type="ARBA" id="ARBA00004328"/>
    </source>
</evidence>
<dbReference type="Pfam" id="PF02956">
    <property type="entry name" value="TT_ORF1"/>
    <property type="match status" value="1"/>
</dbReference>
<name>A0A0C5IA30_9VIRU</name>
<comment type="subcellular location">
    <subcellularLocation>
        <location evidence="1 7">Virion</location>
    </subcellularLocation>
</comment>
<evidence type="ECO:0000256" key="6">
    <source>
        <dbReference type="ARBA" id="ARBA00022844"/>
    </source>
</evidence>
<sequence>ACSHRARREMPSWPLWRRRWWPRRRRRWVRYRVGRRRLRKPARRRARRRRRRTVRRRYSRYPRRRRGRPRRRRRQKLTIRQWLPENTRRLTIGGYFPLVVCGAGVSRRNWIQHSFYVPRTGPVGGNLSLSVWNLGVLYEQWQLHRNWWSRTNKDLDLIRFYKARLKFYRHKEVDYVVYYTRQSPYTASVYSYMACHPFFLMTQKRKLVVPSLLTKPKGRPYRRLTLRGPRMLTDKFYFQADMCKVTLFTLSASAARLGDIWINDKQNTALITFYALRHDIYKNMSIGGSTTTDLWSDINNAPMWFTKQFFHEWETFDQGSLSTYTYTNIKDSTYYKKGTSFTTFANFITTSRTKEKEQVQQDSEHSGYTTTAPAQDMLQHGLGTYSPYILSPDRILPESTGAYLTIRYSPYNDKGTGNIFCLQSITKATPQIDSTCRLVVRDQPLWLMAYGYADYAYKAYSKDSMELNYRLLCRCPYTKPALTVPGKDDWGYVIYGHNFATGNMPGGDPYIPLYYDLRWYPILKHQEEVLENLVDCGPAMPRNNNRPSWDVTMSYKFYWQLGGTLPPKQDPVDPCKQPRDSLPDPGAVSGAVQVVDPASVDPLRLLHPWEWRRGYLTRGGLKRVLQHSPDDEYLLPDTGLPPKKPRGDVPTLEEEEDSSPYGVLRSLLAEQTRTSETQDPGAALPPLPAAEGLQHRLQLELELQRKQQEQLREGIG</sequence>
<evidence type="ECO:0000313" key="9">
    <source>
        <dbReference type="EMBL" id="AJP36519.1"/>
    </source>
</evidence>
<evidence type="ECO:0000256" key="4">
    <source>
        <dbReference type="ARBA" id="ARBA00022431"/>
    </source>
</evidence>
<protein>
    <recommendedName>
        <fullName evidence="3 7">Capsid protein</fullName>
    </recommendedName>
</protein>
<feature type="non-terminal residue" evidence="9">
    <location>
        <position position="1"/>
    </location>
</feature>
<feature type="compositionally biased region" description="Polar residues" evidence="8">
    <location>
        <begin position="669"/>
        <end position="678"/>
    </location>
</feature>
<proteinExistence type="inferred from homology"/>
<keyword evidence="4 7" id="KW-1140">T=1 icosahedral capsid protein</keyword>
<evidence type="ECO:0000256" key="5">
    <source>
        <dbReference type="ARBA" id="ARBA00022561"/>
    </source>
</evidence>
<keyword evidence="5 7" id="KW-0167">Capsid protein</keyword>
<organism evidence="9">
    <name type="scientific">Simian torque teno virus</name>
    <dbReference type="NCBI Taxonomy" id="1619217"/>
    <lineage>
        <taxon>Viruses</taxon>
        <taxon>Monodnaviria</taxon>
        <taxon>Shotokuvirae</taxon>
        <taxon>Commensaviricota</taxon>
        <taxon>Cardeaviricetes</taxon>
        <taxon>Sanitavirales</taxon>
        <taxon>Anelloviridae</taxon>
        <taxon>Alphatorquevirus</taxon>
    </lineage>
</organism>
<accession>A0A0C5IA30</accession>
<keyword evidence="6 7" id="KW-0946">Virion</keyword>
<evidence type="ECO:0000256" key="8">
    <source>
        <dbReference type="SAM" id="MobiDB-lite"/>
    </source>
</evidence>